<dbReference type="GeneID" id="109676242"/>
<comment type="similarity">
    <text evidence="3">Belongs to the PMG family.</text>
</comment>
<keyword evidence="2 3" id="KW-0416">Keratin</keyword>
<reference evidence="4" key="1">
    <citation type="submission" date="2023-09" db="UniProtKB">
        <authorList>
            <consortium name="Ensembl"/>
        </authorList>
    </citation>
    <scope>IDENTIFICATION</scope>
</reference>
<dbReference type="Ensembl" id="ENSCCNT00000016823.1">
    <property type="protein sequence ID" value="ENSCCNP00000012820.1"/>
    <property type="gene ID" value="ENSCCNG00000013316.1"/>
</dbReference>
<evidence type="ECO:0000313" key="6">
    <source>
        <dbReference type="RefSeq" id="XP_020008301.1"/>
    </source>
</evidence>
<dbReference type="OrthoDB" id="9626821at2759"/>
<dbReference type="RefSeq" id="XP_020008301.1">
    <property type="nucleotide sequence ID" value="XM_020152712.1"/>
</dbReference>
<accession>A0A8B7TMW9</accession>
<name>A0A8B7TMW9_CASCN</name>
<evidence type="ECO:0000313" key="4">
    <source>
        <dbReference type="Ensembl" id="ENSCCNP00000012820.1"/>
    </source>
</evidence>
<dbReference type="GO" id="GO:0005829">
    <property type="term" value="C:cytosol"/>
    <property type="evidence" value="ECO:0007669"/>
    <property type="project" value="UniProtKB-ARBA"/>
</dbReference>
<proteinExistence type="inferred from homology"/>
<organism evidence="6">
    <name type="scientific">Castor canadensis</name>
    <name type="common">American beaver</name>
    <dbReference type="NCBI Taxonomy" id="51338"/>
    <lineage>
        <taxon>Eukaryota</taxon>
        <taxon>Metazoa</taxon>
        <taxon>Chordata</taxon>
        <taxon>Craniata</taxon>
        <taxon>Vertebrata</taxon>
        <taxon>Euteleostomi</taxon>
        <taxon>Mammalia</taxon>
        <taxon>Eutheria</taxon>
        <taxon>Euarchontoglires</taxon>
        <taxon>Glires</taxon>
        <taxon>Rodentia</taxon>
        <taxon>Castorimorpha</taxon>
        <taxon>Castoridae</taxon>
        <taxon>Castor</taxon>
    </lineage>
</organism>
<dbReference type="KEGG" id="ccan:109676242"/>
<gene>
    <name evidence="4 6" type="primary">LOC109676242</name>
</gene>
<comment type="subunit">
    <text evidence="3">Interacts with hair keratins.</text>
</comment>
<dbReference type="Pfam" id="PF05287">
    <property type="entry name" value="PMG"/>
    <property type="match status" value="1"/>
</dbReference>
<dbReference type="InterPro" id="IPR007951">
    <property type="entry name" value="KRTAP_PMG"/>
</dbReference>
<evidence type="ECO:0000256" key="3">
    <source>
        <dbReference type="RuleBase" id="RU369044"/>
    </source>
</evidence>
<dbReference type="Proteomes" id="UP001732720">
    <property type="component" value="Chromosome 5"/>
</dbReference>
<evidence type="ECO:0000313" key="5">
    <source>
        <dbReference type="Proteomes" id="UP001732720"/>
    </source>
</evidence>
<comment type="function">
    <text evidence="1 3">In the hair cortex, hair keratin intermediate filaments are embedded in an interfilamentous matrix, consisting of hair keratin-associated proteins (KRTAP), which are essential for the formation of a rigid and resistant hair shaft through their extensive disulfide bond cross-linking with abundant cysteine residues of hair keratins. The matrix proteins include the high-sulfur and high-glycine-tyrosine keratins.</text>
</comment>
<evidence type="ECO:0000256" key="2">
    <source>
        <dbReference type="ARBA" id="ARBA00022744"/>
    </source>
</evidence>
<evidence type="ECO:0000256" key="1">
    <source>
        <dbReference type="ARBA" id="ARBA00003327"/>
    </source>
</evidence>
<dbReference type="AlphaFoldDB" id="A0A8B7TMW9"/>
<dbReference type="GO" id="GO:0045095">
    <property type="term" value="C:keratin filament"/>
    <property type="evidence" value="ECO:0007669"/>
    <property type="project" value="UniProtKB-UniRule"/>
</dbReference>
<reference evidence="6" key="2">
    <citation type="submission" date="2025-04" db="UniProtKB">
        <authorList>
            <consortium name="RefSeq"/>
        </authorList>
    </citation>
    <scope>IDENTIFICATION</scope>
    <source>
        <tissue evidence="6">Leukocyte</tissue>
    </source>
</reference>
<keyword evidence="5" id="KW-1185">Reference proteome</keyword>
<sequence>MSYSVCSENFSSRSLRGCVRYPGSSCSSYSSNLIHSFSPRTFRLGSAFHSSFQGTSFQPNRCQTSFVVSNPCQRSCNRPRVSTFCSPCHPTYTGSQGFGSRISCSLGYGSRSCYSSGVRPLGYAIRGFPCFGYRPGFCRPTYLASGSYQASCYRPTCGSSFTKSTC</sequence>
<protein>
    <recommendedName>
        <fullName evidence="3">Keratin-associated protein</fullName>
    </recommendedName>
</protein>